<accession>F6KPU4</accession>
<evidence type="ECO:0000313" key="8">
    <source>
        <dbReference type="EMBL" id="AEF12612.1"/>
    </source>
</evidence>
<keyword evidence="3" id="KW-1043">Host membrane</keyword>
<dbReference type="InterPro" id="IPR000840">
    <property type="entry name" value="G_retro_matrix"/>
</dbReference>
<feature type="region of interest" description="Disordered" evidence="5">
    <location>
        <begin position="115"/>
        <end position="188"/>
    </location>
</feature>
<feature type="compositionally biased region" description="Pro residues" evidence="5">
    <location>
        <begin position="139"/>
        <end position="153"/>
    </location>
</feature>
<dbReference type="SUPFAM" id="SSF47836">
    <property type="entry name" value="Retroviral matrix proteins"/>
    <property type="match status" value="1"/>
</dbReference>
<evidence type="ECO:0000259" key="6">
    <source>
        <dbReference type="Pfam" id="PF01140"/>
    </source>
</evidence>
<dbReference type="InterPro" id="IPR010999">
    <property type="entry name" value="Retrovr_matrix"/>
</dbReference>
<dbReference type="Gene3D" id="1.10.150.180">
    <property type="entry name" value="Gamma-retroviral matrix domain"/>
    <property type="match status" value="1"/>
</dbReference>
<dbReference type="GO" id="GO:0019068">
    <property type="term" value="P:virion assembly"/>
    <property type="evidence" value="ECO:0007669"/>
    <property type="project" value="InterPro"/>
</dbReference>
<dbReference type="Proteomes" id="UP000109547">
    <property type="component" value="Genome"/>
</dbReference>
<dbReference type="InterPro" id="IPR003036">
    <property type="entry name" value="Gag_P30"/>
</dbReference>
<keyword evidence="4" id="KW-0472">Membrane</keyword>
<organism evidence="8 9">
    <name type="scientific">Porcine endogenous retrovirus B</name>
    <dbReference type="NCBI Taxonomy" id="194959"/>
    <lineage>
        <taxon>Viruses</taxon>
        <taxon>Riboviria</taxon>
        <taxon>Pararnavirae</taxon>
        <taxon>Artverviricota</taxon>
        <taxon>Revtraviricetes</taxon>
        <taxon>Ortervirales</taxon>
        <taxon>Retroviridae</taxon>
        <taxon>Orthoretrovirinae</taxon>
        <taxon>Gammaretrovirus</taxon>
        <taxon>Gammaretrovirus porConc</taxon>
        <taxon>Porcine type-C oncovirus</taxon>
    </lineage>
</organism>
<name>F6KPU4_9GAMR</name>
<comment type="subcellular location">
    <subcellularLocation>
        <location evidence="1">Host cell membrane</location>
    </subcellularLocation>
</comment>
<feature type="domain" description="Core shell protein Gag P30" evidence="7">
    <location>
        <begin position="219"/>
        <end position="268"/>
    </location>
</feature>
<dbReference type="SUPFAM" id="SSF47943">
    <property type="entry name" value="Retrovirus capsid protein, N-terminal core domain"/>
    <property type="match status" value="1"/>
</dbReference>
<dbReference type="Pfam" id="PF01140">
    <property type="entry name" value="Gag_MA"/>
    <property type="match status" value="1"/>
</dbReference>
<sequence length="268" mass="30136">MGQTVTTPLSLTLNHWTEVRSRDHNLSVQVKKGPWQTFCASEWPTFDVGWPSEGTFNSEIILAVKAIIFQTGPGSHPDQEPYILTWQDLAEDPPPWVKPWLNKPRKPGPRILALREKNKHSAEKVEPSPRIYPEIEEPPTWPEPQPVPPPPYPAQGAARGPSAPPGAPVVERPAAGTRSRRGATPERTDEIAILPLRTYGPPMPGGQLQPLQYWPFSSADLYNWKTNHPPFSEDPQRLTGLVESLMFSHQPTWDDCQQLLQTLFTTEE</sequence>
<keyword evidence="2" id="KW-1032">Host cell membrane</keyword>
<evidence type="ECO:0000313" key="9">
    <source>
        <dbReference type="Proteomes" id="UP000109547"/>
    </source>
</evidence>
<protein>
    <submittedName>
        <fullName evidence="8">Gag protein</fullName>
    </submittedName>
</protein>
<feature type="domain" description="Gamma-retroviral matrix protein" evidence="6">
    <location>
        <begin position="2"/>
        <end position="109"/>
    </location>
</feature>
<evidence type="ECO:0000256" key="2">
    <source>
        <dbReference type="ARBA" id="ARBA00022511"/>
    </source>
</evidence>
<evidence type="ECO:0000256" key="4">
    <source>
        <dbReference type="ARBA" id="ARBA00023136"/>
    </source>
</evidence>
<proteinExistence type="predicted"/>
<feature type="compositionally biased region" description="Basic and acidic residues" evidence="5">
    <location>
        <begin position="115"/>
        <end position="127"/>
    </location>
</feature>
<dbReference type="Gene3D" id="1.10.375.10">
    <property type="entry name" value="Human Immunodeficiency Virus Type 1 Capsid Protein"/>
    <property type="match status" value="1"/>
</dbReference>
<evidence type="ECO:0000256" key="3">
    <source>
        <dbReference type="ARBA" id="ARBA00022870"/>
    </source>
</evidence>
<reference evidence="8 9" key="1">
    <citation type="journal article" date="2010" name="Anim. Genet.">
        <title>Comparison of PERV genomic locations between Asian and European pigs.</title>
        <authorList>
            <person name="Jung W.Y."/>
            <person name="Kim J.E."/>
            <person name="Jung K.C."/>
            <person name="Jin D.I."/>
            <person name="Moran C."/>
            <person name="Park E.W."/>
            <person name="Jeon J.T."/>
            <person name="Lee J.H."/>
        </authorList>
    </citation>
    <scope>NUCLEOTIDE SEQUENCE [LARGE SCALE GENOMIC DNA]</scope>
</reference>
<dbReference type="GO" id="GO:0020002">
    <property type="term" value="C:host cell plasma membrane"/>
    <property type="evidence" value="ECO:0007669"/>
    <property type="project" value="UniProtKB-SubCell"/>
</dbReference>
<dbReference type="PANTHER" id="PTHR33166">
    <property type="entry name" value="GAG_P30 DOMAIN-CONTAINING PROTEIN"/>
    <property type="match status" value="1"/>
</dbReference>
<evidence type="ECO:0000256" key="1">
    <source>
        <dbReference type="ARBA" id="ARBA00004165"/>
    </source>
</evidence>
<dbReference type="EMBL" id="HQ540594">
    <property type="protein sequence ID" value="AEF12612.1"/>
    <property type="molecule type" value="Genomic_DNA"/>
</dbReference>
<dbReference type="InterPro" id="IPR008919">
    <property type="entry name" value="Retrov_capsid_N"/>
</dbReference>
<dbReference type="InterPro" id="IPR036946">
    <property type="entry name" value="G_retro_matrix_sf"/>
</dbReference>
<dbReference type="InterPro" id="IPR050462">
    <property type="entry name" value="Retroviral_Gag-Pol_poly"/>
</dbReference>
<evidence type="ECO:0000259" key="7">
    <source>
        <dbReference type="Pfam" id="PF02093"/>
    </source>
</evidence>
<evidence type="ECO:0000256" key="5">
    <source>
        <dbReference type="SAM" id="MobiDB-lite"/>
    </source>
</evidence>
<dbReference type="Pfam" id="PF02093">
    <property type="entry name" value="Gag_p30"/>
    <property type="match status" value="1"/>
</dbReference>